<protein>
    <submittedName>
        <fullName evidence="1">Uncharacterized protein</fullName>
    </submittedName>
</protein>
<organism evidence="1 2">
    <name type="scientific">Diphasiastrum complanatum</name>
    <name type="common">Issler's clubmoss</name>
    <name type="synonym">Lycopodium complanatum</name>
    <dbReference type="NCBI Taxonomy" id="34168"/>
    <lineage>
        <taxon>Eukaryota</taxon>
        <taxon>Viridiplantae</taxon>
        <taxon>Streptophyta</taxon>
        <taxon>Embryophyta</taxon>
        <taxon>Tracheophyta</taxon>
        <taxon>Lycopodiopsida</taxon>
        <taxon>Lycopodiales</taxon>
        <taxon>Lycopodiaceae</taxon>
        <taxon>Lycopodioideae</taxon>
        <taxon>Diphasiastrum</taxon>
    </lineage>
</organism>
<proteinExistence type="predicted"/>
<evidence type="ECO:0000313" key="1">
    <source>
        <dbReference type="EMBL" id="KAJ7541450.1"/>
    </source>
</evidence>
<sequence>MEQQHFAWPYCPQAQASSSVDSSCNVGGGEQTSGLQVDTDFPHISTAHVLDGQLQELALHLCRQELENSDGLDSEDSTGQLHSCCRSNNYSWDPIMPTMPNLQNVLAEGVQDPVCARLLSTESLSLKALETRSWEALGKGSQVESSNNSFYCIHKSDEKLQTPLAEHDHWAGWITSESNTSLPYGRFFPNELLSSDPLLSQIEIQQSRVKQEVDNADLKRSTLGQDQTSLLQTLHFPQLISNSEAPTRWVTQLPDLLSQIFSSCSTSQSNPLGSRMSRLISEHCIQSPAGSNLSRDNSSSTCMQSHGEAAFNRSLGQISSQIRDSFKENTSCSNFLGNSEPALEPLFKRPRMELNSNFPFKVRKEKLGERITELQQLVSPFGKTDIASVLLEAIGYIKFLHEQVQALSTPYMKSSTMPSLQNHESNTSCWSSETAEDDEEPEHDLRSRGLCLVPLTSTLEVTNENGANYWAPTVAASSR</sequence>
<gene>
    <name evidence="1" type="ORF">O6H91_10G060100</name>
</gene>
<reference evidence="2" key="1">
    <citation type="journal article" date="2024" name="Proc. Natl. Acad. Sci. U.S.A.">
        <title>Extraordinary preservation of gene collinearity over three hundred million years revealed in homosporous lycophytes.</title>
        <authorList>
            <person name="Li C."/>
            <person name="Wickell D."/>
            <person name="Kuo L.Y."/>
            <person name="Chen X."/>
            <person name="Nie B."/>
            <person name="Liao X."/>
            <person name="Peng D."/>
            <person name="Ji J."/>
            <person name="Jenkins J."/>
            <person name="Williams M."/>
            <person name="Shu S."/>
            <person name="Plott C."/>
            <person name="Barry K."/>
            <person name="Rajasekar S."/>
            <person name="Grimwood J."/>
            <person name="Han X."/>
            <person name="Sun S."/>
            <person name="Hou Z."/>
            <person name="He W."/>
            <person name="Dai G."/>
            <person name="Sun C."/>
            <person name="Schmutz J."/>
            <person name="Leebens-Mack J.H."/>
            <person name="Li F.W."/>
            <person name="Wang L."/>
        </authorList>
    </citation>
    <scope>NUCLEOTIDE SEQUENCE [LARGE SCALE GENOMIC DNA]</scope>
    <source>
        <strain evidence="2">cv. PW_Plant_1</strain>
    </source>
</reference>
<accession>A0ACC2CHM3</accession>
<dbReference type="Proteomes" id="UP001162992">
    <property type="component" value="Chromosome 10"/>
</dbReference>
<evidence type="ECO:0000313" key="2">
    <source>
        <dbReference type="Proteomes" id="UP001162992"/>
    </source>
</evidence>
<keyword evidence="2" id="KW-1185">Reference proteome</keyword>
<comment type="caution">
    <text evidence="1">The sequence shown here is derived from an EMBL/GenBank/DDBJ whole genome shotgun (WGS) entry which is preliminary data.</text>
</comment>
<name>A0ACC2CHM3_DIPCM</name>
<dbReference type="EMBL" id="CM055101">
    <property type="protein sequence ID" value="KAJ7541450.1"/>
    <property type="molecule type" value="Genomic_DNA"/>
</dbReference>